<accession>A0A843USV1</accession>
<dbReference type="AlphaFoldDB" id="A0A843USV1"/>
<proteinExistence type="predicted"/>
<organism evidence="2 3">
    <name type="scientific">Colocasia esculenta</name>
    <name type="common">Wild taro</name>
    <name type="synonym">Arum esculentum</name>
    <dbReference type="NCBI Taxonomy" id="4460"/>
    <lineage>
        <taxon>Eukaryota</taxon>
        <taxon>Viridiplantae</taxon>
        <taxon>Streptophyta</taxon>
        <taxon>Embryophyta</taxon>
        <taxon>Tracheophyta</taxon>
        <taxon>Spermatophyta</taxon>
        <taxon>Magnoliopsida</taxon>
        <taxon>Liliopsida</taxon>
        <taxon>Araceae</taxon>
        <taxon>Aroideae</taxon>
        <taxon>Colocasieae</taxon>
        <taxon>Colocasia</taxon>
    </lineage>
</organism>
<keyword evidence="3" id="KW-1185">Reference proteome</keyword>
<reference evidence="2" key="1">
    <citation type="submission" date="2017-07" db="EMBL/GenBank/DDBJ databases">
        <title>Taro Niue Genome Assembly and Annotation.</title>
        <authorList>
            <person name="Atibalentja N."/>
            <person name="Keating K."/>
            <person name="Fields C.J."/>
        </authorList>
    </citation>
    <scope>NUCLEOTIDE SEQUENCE</scope>
    <source>
        <strain evidence="2">Niue_2</strain>
        <tissue evidence="2">Leaf</tissue>
    </source>
</reference>
<evidence type="ECO:0000256" key="1">
    <source>
        <dbReference type="SAM" id="MobiDB-lite"/>
    </source>
</evidence>
<feature type="region of interest" description="Disordered" evidence="1">
    <location>
        <begin position="1"/>
        <end position="45"/>
    </location>
</feature>
<dbReference type="Proteomes" id="UP000652761">
    <property type="component" value="Unassembled WGS sequence"/>
</dbReference>
<sequence>MRLAETMLSGATITPLSRTAGEGEKSWPEEAKEEEEGEVKGGGGNRWEQRGFYCGNSRRLGFKEPASIQKAWVPAAVHEGKDNVKRSWFERNTESVELMAKETGSEEERMQNDKQKKICSLHLKKLQQIYVLPLLFVRAAIHWERRRRNRIPAPQDFVNVLAITQHRFR</sequence>
<protein>
    <submittedName>
        <fullName evidence="2">Uncharacterized protein</fullName>
    </submittedName>
</protein>
<comment type="caution">
    <text evidence="2">The sequence shown here is derived from an EMBL/GenBank/DDBJ whole genome shotgun (WGS) entry which is preliminary data.</text>
</comment>
<evidence type="ECO:0000313" key="2">
    <source>
        <dbReference type="EMBL" id="MQL86685.1"/>
    </source>
</evidence>
<gene>
    <name evidence="2" type="ORF">Taro_019222</name>
</gene>
<dbReference type="EMBL" id="NMUH01000919">
    <property type="protein sequence ID" value="MQL86685.1"/>
    <property type="molecule type" value="Genomic_DNA"/>
</dbReference>
<feature type="compositionally biased region" description="Basic and acidic residues" evidence="1">
    <location>
        <begin position="21"/>
        <end position="30"/>
    </location>
</feature>
<name>A0A843USV1_COLES</name>
<evidence type="ECO:0000313" key="3">
    <source>
        <dbReference type="Proteomes" id="UP000652761"/>
    </source>
</evidence>